<protein>
    <submittedName>
        <fullName evidence="2">Uncharacterized protein</fullName>
    </submittedName>
</protein>
<evidence type="ECO:0000256" key="1">
    <source>
        <dbReference type="SAM" id="MobiDB-lite"/>
    </source>
</evidence>
<accession>A0A0N1JWS1</accession>
<keyword evidence="3" id="KW-1185">Reference proteome</keyword>
<evidence type="ECO:0000313" key="3">
    <source>
        <dbReference type="Proteomes" id="UP000037982"/>
    </source>
</evidence>
<sequence length="59" mass="6564">MASDQPVPSRPTTPRPLSEAAFGDLYRRLRSRTRDGGADRRGALDRLTPERIGVARWTG</sequence>
<dbReference type="EMBL" id="LGKG01000156">
    <property type="protein sequence ID" value="KPC60788.1"/>
    <property type="molecule type" value="Genomic_DNA"/>
</dbReference>
<dbReference type="PATRIC" id="fig|66876.3.peg.6105"/>
<feature type="region of interest" description="Disordered" evidence="1">
    <location>
        <begin position="1"/>
        <end position="24"/>
    </location>
</feature>
<gene>
    <name evidence="2" type="ORF">ADL29_27855</name>
</gene>
<dbReference type="AlphaFoldDB" id="A0A0N1JWS1"/>
<organism evidence="2 3">
    <name type="scientific">Streptomyces chattanoogensis</name>
    <dbReference type="NCBI Taxonomy" id="66876"/>
    <lineage>
        <taxon>Bacteria</taxon>
        <taxon>Bacillati</taxon>
        <taxon>Actinomycetota</taxon>
        <taxon>Actinomycetes</taxon>
        <taxon>Kitasatosporales</taxon>
        <taxon>Streptomycetaceae</taxon>
        <taxon>Streptomyces</taxon>
    </lineage>
</organism>
<evidence type="ECO:0000313" key="2">
    <source>
        <dbReference type="EMBL" id="KPC60788.1"/>
    </source>
</evidence>
<reference evidence="3" key="1">
    <citation type="submission" date="2015-07" db="EMBL/GenBank/DDBJ databases">
        <authorList>
            <person name="Ju K.-S."/>
            <person name="Doroghazi J.R."/>
            <person name="Metcalf W.W."/>
        </authorList>
    </citation>
    <scope>NUCLEOTIDE SEQUENCE [LARGE SCALE GENOMIC DNA]</scope>
    <source>
        <strain evidence="3">NRRL ISP-5002</strain>
    </source>
</reference>
<name>A0A0N1JWS1_9ACTN</name>
<comment type="caution">
    <text evidence="2">The sequence shown here is derived from an EMBL/GenBank/DDBJ whole genome shotgun (WGS) entry which is preliminary data.</text>
</comment>
<proteinExistence type="predicted"/>
<dbReference type="Proteomes" id="UP000037982">
    <property type="component" value="Unassembled WGS sequence"/>
</dbReference>